<organism evidence="11 12">
    <name type="scientific">Candidatus Jorgensenbacteria bacterium GW2011_GWB1_50_10</name>
    <dbReference type="NCBI Taxonomy" id="1618665"/>
    <lineage>
        <taxon>Bacteria</taxon>
        <taxon>Candidatus Joergenseniibacteriota</taxon>
    </lineage>
</organism>
<feature type="transmembrane region" description="Helical" evidence="9">
    <location>
        <begin position="316"/>
        <end position="336"/>
    </location>
</feature>
<dbReference type="GO" id="GO:0005290">
    <property type="term" value="F:L-histidine transmembrane transporter activity"/>
    <property type="evidence" value="ECO:0007669"/>
    <property type="project" value="TreeGrafter"/>
</dbReference>
<feature type="transmembrane region" description="Helical" evidence="9">
    <location>
        <begin position="115"/>
        <end position="134"/>
    </location>
</feature>
<evidence type="ECO:0000256" key="8">
    <source>
        <dbReference type="ARBA" id="ARBA00023136"/>
    </source>
</evidence>
<keyword evidence="4" id="KW-0926">Vacuole</keyword>
<keyword evidence="6" id="KW-0029">Amino-acid transport</keyword>
<evidence type="ECO:0000256" key="7">
    <source>
        <dbReference type="ARBA" id="ARBA00022989"/>
    </source>
</evidence>
<feature type="transmembrane region" description="Helical" evidence="9">
    <location>
        <begin position="348"/>
        <end position="369"/>
    </location>
</feature>
<dbReference type="InterPro" id="IPR013057">
    <property type="entry name" value="AA_transpt_TM"/>
</dbReference>
<dbReference type="GO" id="GO:0061459">
    <property type="term" value="F:L-arginine transmembrane transporter activity"/>
    <property type="evidence" value="ECO:0007669"/>
    <property type="project" value="TreeGrafter"/>
</dbReference>
<dbReference type="GO" id="GO:0015194">
    <property type="term" value="F:L-serine transmembrane transporter activity"/>
    <property type="evidence" value="ECO:0007669"/>
    <property type="project" value="TreeGrafter"/>
</dbReference>
<protein>
    <recommendedName>
        <fullName evidence="10">Amino acid transporter transmembrane domain-containing protein</fullName>
    </recommendedName>
</protein>
<feature type="transmembrane region" description="Helical" evidence="9">
    <location>
        <begin position="291"/>
        <end position="310"/>
    </location>
</feature>
<evidence type="ECO:0000259" key="10">
    <source>
        <dbReference type="Pfam" id="PF01490"/>
    </source>
</evidence>
<keyword evidence="3" id="KW-0813">Transport</keyword>
<comment type="similarity">
    <text evidence="2">Belongs to the amino acid/polyamine transporter 2 family.</text>
</comment>
<feature type="transmembrane region" description="Helical" evidence="9">
    <location>
        <begin position="257"/>
        <end position="279"/>
    </location>
</feature>
<proteinExistence type="inferred from homology"/>
<evidence type="ECO:0000313" key="11">
    <source>
        <dbReference type="EMBL" id="KKW15318.1"/>
    </source>
</evidence>
<evidence type="ECO:0000256" key="9">
    <source>
        <dbReference type="SAM" id="Phobius"/>
    </source>
</evidence>
<evidence type="ECO:0000256" key="1">
    <source>
        <dbReference type="ARBA" id="ARBA00004128"/>
    </source>
</evidence>
<feature type="transmembrane region" description="Helical" evidence="9">
    <location>
        <begin position="79"/>
        <end position="109"/>
    </location>
</feature>
<comment type="subcellular location">
    <subcellularLocation>
        <location evidence="1">Vacuole membrane</location>
        <topology evidence="1">Multi-pass membrane protein</topology>
    </subcellularLocation>
</comment>
<keyword evidence="8 9" id="KW-0472">Membrane</keyword>
<evidence type="ECO:0000256" key="4">
    <source>
        <dbReference type="ARBA" id="ARBA00022554"/>
    </source>
</evidence>
<reference evidence="11 12" key="1">
    <citation type="journal article" date="2015" name="Nature">
        <title>rRNA introns, odd ribosomes, and small enigmatic genomes across a large radiation of phyla.</title>
        <authorList>
            <person name="Brown C.T."/>
            <person name="Hug L.A."/>
            <person name="Thomas B.C."/>
            <person name="Sharon I."/>
            <person name="Castelle C.J."/>
            <person name="Singh A."/>
            <person name="Wilkins M.J."/>
            <person name="Williams K.H."/>
            <person name="Banfield J.F."/>
        </authorList>
    </citation>
    <scope>NUCLEOTIDE SEQUENCE [LARGE SCALE GENOMIC DNA]</scope>
</reference>
<evidence type="ECO:0000256" key="2">
    <source>
        <dbReference type="ARBA" id="ARBA00008066"/>
    </source>
</evidence>
<keyword evidence="5 9" id="KW-0812">Transmembrane</keyword>
<dbReference type="Proteomes" id="UP000034224">
    <property type="component" value="Unassembled WGS sequence"/>
</dbReference>
<dbReference type="AlphaFoldDB" id="A0A0G1W958"/>
<feature type="transmembrane region" description="Helical" evidence="9">
    <location>
        <begin position="34"/>
        <end position="58"/>
    </location>
</feature>
<feature type="transmembrane region" description="Helical" evidence="9">
    <location>
        <begin position="7"/>
        <end position="28"/>
    </location>
</feature>
<dbReference type="PANTHER" id="PTHR22950:SF678">
    <property type="entry name" value="VACUOLAR AMINO ACID TRANSPORTER 5-RELATED"/>
    <property type="match status" value="1"/>
</dbReference>
<evidence type="ECO:0000256" key="3">
    <source>
        <dbReference type="ARBA" id="ARBA00022448"/>
    </source>
</evidence>
<keyword evidence="7 9" id="KW-1133">Transmembrane helix</keyword>
<feature type="domain" description="Amino acid transporter transmembrane" evidence="10">
    <location>
        <begin position="8"/>
        <end position="271"/>
    </location>
</feature>
<dbReference type="Gene3D" id="1.20.1740.10">
    <property type="entry name" value="Amino acid/polyamine transporter I"/>
    <property type="match status" value="1"/>
</dbReference>
<evidence type="ECO:0000256" key="5">
    <source>
        <dbReference type="ARBA" id="ARBA00022692"/>
    </source>
</evidence>
<dbReference type="GO" id="GO:0005302">
    <property type="term" value="F:L-tyrosine transmembrane transporter activity"/>
    <property type="evidence" value="ECO:0007669"/>
    <property type="project" value="TreeGrafter"/>
</dbReference>
<evidence type="ECO:0000256" key="6">
    <source>
        <dbReference type="ARBA" id="ARBA00022970"/>
    </source>
</evidence>
<dbReference type="GO" id="GO:0005774">
    <property type="term" value="C:vacuolar membrane"/>
    <property type="evidence" value="ECO:0007669"/>
    <property type="project" value="UniProtKB-SubCell"/>
</dbReference>
<dbReference type="PANTHER" id="PTHR22950">
    <property type="entry name" value="AMINO ACID TRANSPORTER"/>
    <property type="match status" value="1"/>
</dbReference>
<dbReference type="Pfam" id="PF01490">
    <property type="entry name" value="Aa_trans"/>
    <property type="match status" value="1"/>
</dbReference>
<feature type="transmembrane region" description="Helical" evidence="9">
    <location>
        <begin position="141"/>
        <end position="159"/>
    </location>
</feature>
<dbReference type="STRING" id="1618665.UY55_C0001G0072"/>
<feature type="transmembrane region" description="Helical" evidence="9">
    <location>
        <begin position="171"/>
        <end position="193"/>
    </location>
</feature>
<gene>
    <name evidence="11" type="ORF">UY55_C0001G0072</name>
</gene>
<sequence>MSRNSILAASILAGTMIGAGIFSLPYVFNEVGILAGFFYLVFFASVYVALYLMYAAVLRTREGRHDFSYFADLYLPKKISGLASLAILAETIFVLTIYLVLAPTFISLIAETNPLFAVSVFWFLGSIFIFASLAWQGMAELLGTLAIIFVVFVVIFLGGESGFNAPLFKNLSVASFFLPFGPLLFSFAARVAVSRMVDEEREAKKTSRPFSLKGAIFWGTFVPALVYFLFVLGILGLTDNVTPEALNSLENLPSSLLAIFGILGLVTIWTSYFIIGANFREILTEDKKVRPWIASALVLILPLGLYFAGFRDFLPTLSFTGSVFLGLEGIFLITIWRRVFPHHPKKWLSWPLYLVFAVALLYALFQMFLPS</sequence>
<name>A0A0G1W958_9BACT</name>
<comment type="caution">
    <text evidence="11">The sequence shown here is derived from an EMBL/GenBank/DDBJ whole genome shotgun (WGS) entry which is preliminary data.</text>
</comment>
<accession>A0A0G1W958</accession>
<dbReference type="GO" id="GO:0005313">
    <property type="term" value="F:L-glutamate transmembrane transporter activity"/>
    <property type="evidence" value="ECO:0007669"/>
    <property type="project" value="TreeGrafter"/>
</dbReference>
<feature type="transmembrane region" description="Helical" evidence="9">
    <location>
        <begin position="214"/>
        <end position="237"/>
    </location>
</feature>
<dbReference type="GO" id="GO:0015189">
    <property type="term" value="F:L-lysine transmembrane transporter activity"/>
    <property type="evidence" value="ECO:0007669"/>
    <property type="project" value="TreeGrafter"/>
</dbReference>
<dbReference type="EMBL" id="LCQK01000001">
    <property type="protein sequence ID" value="KKW15318.1"/>
    <property type="molecule type" value="Genomic_DNA"/>
</dbReference>
<evidence type="ECO:0000313" key="12">
    <source>
        <dbReference type="Proteomes" id="UP000034224"/>
    </source>
</evidence>